<dbReference type="Proteomes" id="UP000249757">
    <property type="component" value="Unassembled WGS sequence"/>
</dbReference>
<feature type="region of interest" description="Disordered" evidence="2">
    <location>
        <begin position="270"/>
        <end position="315"/>
    </location>
</feature>
<feature type="compositionally biased region" description="Basic and acidic residues" evidence="2">
    <location>
        <begin position="305"/>
        <end position="314"/>
    </location>
</feature>
<sequence length="407" mass="46206">MKVVEQNSDREASAHVYIEGKLVELKEYGQYVAPNNGKAIGCYIPIDEGEKLRIRTWFSGTTLAITHDVLIDGTLRKTYPYMGKAVSKQKQKKLEFGKFLYATDKGVLDTVITASQLQGIESTQSDAPESIGTIELQLHIIRQLDDYHTIEGICTYNDDTKEKDKAAVNYKLIAPSLRMIPEKNCRVLQPQEAQREQRRLHSRRPGTEPWAIFRFHYRTREEIEQQKLQLTFDPADKADIKAHTLVLDTLPPLMLGGKPQKTDVVIPSQTNSPMIPATPHPVKSAQTKPNVPSKRPTSPTNEANPDPKRTKMATEAHSVAPKTYSVEHQLSELQKKLDKVKEMRDSQAKEQSKIDEQITAYKERMVAELERLNNDVLKEEGAYTEEVEHYKASVEVLQKFKQADGEI</sequence>
<keyword evidence="6" id="KW-1185">Reference proteome</keyword>
<evidence type="ECO:0000313" key="6">
    <source>
        <dbReference type="Proteomes" id="UP000249757"/>
    </source>
</evidence>
<reference evidence="4" key="2">
    <citation type="submission" date="2021-05" db="EMBL/GenBank/DDBJ databases">
        <authorList>
            <person name="Moolhuijzen P.M."/>
            <person name="Moffat C.S."/>
        </authorList>
    </citation>
    <scope>NUCLEOTIDE SEQUENCE</scope>
    <source>
        <strain evidence="4">86-124</strain>
    </source>
</reference>
<organism evidence="3 5">
    <name type="scientific">Pyrenophora tritici-repentis</name>
    <dbReference type="NCBI Taxonomy" id="45151"/>
    <lineage>
        <taxon>Eukaryota</taxon>
        <taxon>Fungi</taxon>
        <taxon>Dikarya</taxon>
        <taxon>Ascomycota</taxon>
        <taxon>Pezizomycotina</taxon>
        <taxon>Dothideomycetes</taxon>
        <taxon>Pleosporomycetidae</taxon>
        <taxon>Pleosporales</taxon>
        <taxon>Pleosporineae</taxon>
        <taxon>Pleosporaceae</taxon>
        <taxon>Pyrenophora</taxon>
    </lineage>
</organism>
<dbReference type="Proteomes" id="UP000245464">
    <property type="component" value="Chromosome 2"/>
</dbReference>
<dbReference type="AlphaFoldDB" id="A0A2W1HF98"/>
<evidence type="ECO:0000313" key="4">
    <source>
        <dbReference type="EMBL" id="KAI1518871.1"/>
    </source>
</evidence>
<name>A0A2W1HF98_9PLEO</name>
<proteinExistence type="predicted"/>
<dbReference type="OrthoDB" id="5309154at2759"/>
<dbReference type="OMA" id="AIFRFHY"/>
<dbReference type="EMBL" id="NRDI02000002">
    <property type="protein sequence ID" value="KAI1518871.1"/>
    <property type="molecule type" value="Genomic_DNA"/>
</dbReference>
<reference evidence="4" key="3">
    <citation type="journal article" date="2022" name="bioRxiv">
        <title>A global pangenome for the wheat fungal pathogen Pyrenophora tritici-repentis and prediction of effector protein structural homology.</title>
        <authorList>
            <person name="Moolhuijzen P."/>
            <person name="See P.T."/>
            <person name="Shi G."/>
            <person name="Powell H.R."/>
            <person name="Cockram J."/>
            <person name="Jorgensen L.N."/>
            <person name="Benslimane H."/>
            <person name="Strelkov S.E."/>
            <person name="Turner J."/>
            <person name="Liu Z."/>
            <person name="Moffat C.S."/>
        </authorList>
    </citation>
    <scope>NUCLEOTIDE SEQUENCE</scope>
    <source>
        <strain evidence="4">86-124</strain>
    </source>
</reference>
<evidence type="ECO:0000256" key="2">
    <source>
        <dbReference type="SAM" id="MobiDB-lite"/>
    </source>
</evidence>
<keyword evidence="1" id="KW-0175">Coiled coil</keyword>
<gene>
    <name evidence="4" type="ORF">Ptr86124_001999</name>
    <name evidence="3" type="ORF">PtrM4_064280</name>
</gene>
<feature type="compositionally biased region" description="Polar residues" evidence="2">
    <location>
        <begin position="284"/>
        <end position="303"/>
    </location>
</feature>
<reference evidence="6" key="4">
    <citation type="journal article" date="2022" name="Microb. Genom.">
        <title>A global pangenome for the wheat fungal pathogen Pyrenophora tritici-repentis and prediction of effector protein structural homology.</title>
        <authorList>
            <person name="Moolhuijzen P.M."/>
            <person name="See P.T."/>
            <person name="Shi G."/>
            <person name="Powell H.R."/>
            <person name="Cockram J."/>
            <person name="Jorgensen L.N."/>
            <person name="Benslimane H."/>
            <person name="Strelkov S.E."/>
            <person name="Turner J."/>
            <person name="Liu Z."/>
            <person name="Moffat C.S."/>
        </authorList>
    </citation>
    <scope>NUCLEOTIDE SEQUENCE [LARGE SCALE GENOMIC DNA]</scope>
</reference>
<reference evidence="3 5" key="1">
    <citation type="journal article" date="2018" name="BMC Genomics">
        <title>Comparative genomics of the wheat fungal pathogen Pyrenophora tritici-repentis reveals chromosomal variations and genome plasticity.</title>
        <authorList>
            <person name="Moolhuijzen P."/>
            <person name="See P.T."/>
            <person name="Hane J.K."/>
            <person name="Shi G."/>
            <person name="Liu Z."/>
            <person name="Oliver R.P."/>
            <person name="Moffat C.S."/>
        </authorList>
    </citation>
    <scope>NUCLEOTIDE SEQUENCE [LARGE SCALE GENOMIC DNA]</scope>
    <source>
        <strain evidence="3">M4</strain>
    </source>
</reference>
<evidence type="ECO:0000313" key="3">
    <source>
        <dbReference type="EMBL" id="KAF7574804.1"/>
    </source>
</evidence>
<protein>
    <submittedName>
        <fullName evidence="3">Uncharacterized protein</fullName>
    </submittedName>
</protein>
<feature type="coiled-coil region" evidence="1">
    <location>
        <begin position="330"/>
        <end position="382"/>
    </location>
</feature>
<comment type="caution">
    <text evidence="3">The sequence shown here is derived from an EMBL/GenBank/DDBJ whole genome shotgun (WGS) entry which is preliminary data.</text>
</comment>
<evidence type="ECO:0000256" key="1">
    <source>
        <dbReference type="SAM" id="Coils"/>
    </source>
</evidence>
<evidence type="ECO:0000313" key="5">
    <source>
        <dbReference type="Proteomes" id="UP000245464"/>
    </source>
</evidence>
<dbReference type="EMBL" id="NQIK02000002">
    <property type="protein sequence ID" value="KAF7574804.1"/>
    <property type="molecule type" value="Genomic_DNA"/>
</dbReference>
<accession>A0A2W1HF98</accession>